<dbReference type="EMBL" id="OW991346">
    <property type="protein sequence ID" value="CAH6421969.1"/>
    <property type="molecule type" value="Genomic_DNA"/>
</dbReference>
<proteinExistence type="predicted"/>
<sequence>MSVSSKVRYAARFVLLSVNVLVCGLKVNTKEVTAMRTDKGYSNLRYFSRRKDAGMMGVFYNHVLTQKQQKNIETILFKSGDDGYNAIKLPNGEILFHREFLEATFKKAVSVYASTVDMSISSSLAFKALGEVLELRGA</sequence>
<name>A0A9P0VFJ0_9CAUD</name>
<dbReference type="EMBL" id="OW991346">
    <property type="protein sequence ID" value="CAI9888933.1"/>
    <property type="molecule type" value="Genomic_DNA"/>
</dbReference>
<protein>
    <submittedName>
        <fullName evidence="1">Uncharacterized protein</fullName>
    </submittedName>
</protein>
<evidence type="ECO:0000313" key="2">
    <source>
        <dbReference type="EMBL" id="CAI9888933.1"/>
    </source>
</evidence>
<organism evidence="1 3">
    <name type="scientific">Escherichia phage vB_Eco_Bam</name>
    <dbReference type="NCBI Taxonomy" id="2898833"/>
    <lineage>
        <taxon>Viruses</taxon>
        <taxon>Duplodnaviria</taxon>
        <taxon>Heunggongvirae</taxon>
        <taxon>Uroviricota</taxon>
        <taxon>Caudoviricetes</taxon>
        <taxon>Autographivirales</taxon>
        <taxon>Autotranscriptaviridae</taxon>
        <taxon>Studiervirinae</taxon>
        <taxon>Bamvirus</taxon>
        <taxon>Bamvirus bam</taxon>
    </lineage>
</organism>
<gene>
    <name evidence="2" type="ORF">BAMTRB_010</name>
    <name evidence="1" type="ORF">BAMTRB_035</name>
</gene>
<keyword evidence="3" id="KW-1185">Reference proteome</keyword>
<dbReference type="Proteomes" id="UP001154314">
    <property type="component" value="Chromosome"/>
</dbReference>
<evidence type="ECO:0000313" key="3">
    <source>
        <dbReference type="Proteomes" id="UP001154314"/>
    </source>
</evidence>
<reference evidence="1" key="1">
    <citation type="submission" date="2023-04" db="EMBL/GenBank/DDBJ databases">
        <authorList>
            <person name="Kelly A."/>
        </authorList>
    </citation>
    <scope>NUCLEOTIDE SEQUENCE</scope>
</reference>
<accession>A0A9P0VFJ0</accession>
<evidence type="ECO:0000313" key="1">
    <source>
        <dbReference type="EMBL" id="CAH6421969.1"/>
    </source>
</evidence>